<feature type="signal peptide" evidence="1">
    <location>
        <begin position="1"/>
        <end position="19"/>
    </location>
</feature>
<keyword evidence="3" id="KW-1185">Reference proteome</keyword>
<dbReference type="EMBL" id="JBBMLE010000115">
    <property type="protein sequence ID" value="MEK0254026.1"/>
    <property type="molecule type" value="Genomic_DNA"/>
</dbReference>
<gene>
    <name evidence="2" type="ORF">WM018_16475</name>
</gene>
<reference evidence="2 3" key="1">
    <citation type="submission" date="2024-03" db="EMBL/GenBank/DDBJ databases">
        <title>Cross-transmission of Acinetobacter junii carrying blaOXA-58 in a neonatal intensive care unit.</title>
        <authorList>
            <person name="Bour M."/>
            <person name="Potron A."/>
            <person name="Lecointe D."/>
        </authorList>
    </citation>
    <scope>NUCLEOTIDE SEQUENCE [LARGE SCALE GENOMIC DNA]</scope>
    <source>
        <strain evidence="2 3">21A3096 case 1</strain>
    </source>
</reference>
<keyword evidence="1" id="KW-0732">Signal</keyword>
<dbReference type="RefSeq" id="WP_180101366.1">
    <property type="nucleotide sequence ID" value="NZ_JBBMLE010000115.1"/>
</dbReference>
<accession>A0ABU8ZL65</accession>
<dbReference type="Proteomes" id="UP001498501">
    <property type="component" value="Unassembled WGS sequence"/>
</dbReference>
<feature type="chain" id="PRO_5046120329" evidence="1">
    <location>
        <begin position="20"/>
        <end position="114"/>
    </location>
</feature>
<name>A0ABU8ZL65_ACIJU</name>
<proteinExistence type="predicted"/>
<organism evidence="2 3">
    <name type="scientific">Acinetobacter junii</name>
    <dbReference type="NCBI Taxonomy" id="40215"/>
    <lineage>
        <taxon>Bacteria</taxon>
        <taxon>Pseudomonadati</taxon>
        <taxon>Pseudomonadota</taxon>
        <taxon>Gammaproteobacteria</taxon>
        <taxon>Moraxellales</taxon>
        <taxon>Moraxellaceae</taxon>
        <taxon>Acinetobacter</taxon>
    </lineage>
</organism>
<protein>
    <submittedName>
        <fullName evidence="2">Uncharacterized protein</fullName>
    </submittedName>
</protein>
<comment type="caution">
    <text evidence="2">The sequence shown here is derived from an EMBL/GenBank/DDBJ whole genome shotgun (WGS) entry which is preliminary data.</text>
</comment>
<evidence type="ECO:0000313" key="3">
    <source>
        <dbReference type="Proteomes" id="UP001498501"/>
    </source>
</evidence>
<sequence>MFRKIILSLCLSLPHVTSAENLALTSKELIDLEFRENLNKNYSLEELTLILNEKLKEISVIFPEIQGVFVDEKNREIVLVTLKSEDDFIKLQQAKSILNAPVRLMVLSAPFLEH</sequence>
<evidence type="ECO:0000256" key="1">
    <source>
        <dbReference type="SAM" id="SignalP"/>
    </source>
</evidence>
<evidence type="ECO:0000313" key="2">
    <source>
        <dbReference type="EMBL" id="MEK0254026.1"/>
    </source>
</evidence>